<sequence length="346" mass="39389">MGELAIKNDKLVKAKEAGNTPLDVELFQNKRKSFEQVGNYFSTIANSYNEIKQNINPEEMYVVKFTREQLKKFQNGEIDFQKTADRKSLLPNFVTRGTNNSIVSKARLEKIVLDNPEALQNVVSNINRLVEVQKVNELELLLSEIKQIGLDIKQGQKDDRRSKILGAESTIEQALLISDENPQKEHLLLNAISQLNEGREAIIKEFEGVVTRNSSIPKNDFILFLKSTFDDKFNESVSDSFAELNDQFSYIVKASDLLAKTYTVTGNPELIDTVYSPVKTLIENNHEYISKLVELQEISTEDQRRLKWCIEPNDFVERIGVTELSNDDIITIEFSGHELLKGVENG</sequence>
<gene>
    <name evidence="1" type="ORF">SMU82_07851</name>
</gene>
<evidence type="ECO:0000313" key="1">
    <source>
        <dbReference type="EMBL" id="EMC22835.1"/>
    </source>
</evidence>
<protein>
    <submittedName>
        <fullName evidence="1">Uncharacterized protein</fullName>
    </submittedName>
</protein>
<dbReference type="RefSeq" id="WP_002266373.1">
    <property type="nucleotide sequence ID" value="NZ_AHSR01000038.1"/>
</dbReference>
<dbReference type="Proteomes" id="UP000011676">
    <property type="component" value="Unassembled WGS sequence"/>
</dbReference>
<proteinExistence type="predicted"/>
<reference evidence="1 2" key="1">
    <citation type="journal article" date="2013" name="Mol. Biol. Evol.">
        <title>Evolutionary and population genomics of the cavity causing bacteria Streptococcus mutans.</title>
        <authorList>
            <person name="Cornejo O.E."/>
            <person name="Lefebure T."/>
            <person name="Pavinski Bitar P.D."/>
            <person name="Lang P."/>
            <person name="Richards V.P."/>
            <person name="Eilertson K."/>
            <person name="Do T."/>
            <person name="Beighton D."/>
            <person name="Zeng L."/>
            <person name="Ahn S.J."/>
            <person name="Burne R.A."/>
            <person name="Siepel A."/>
            <person name="Bustamante C.D."/>
            <person name="Stanhope M.J."/>
        </authorList>
    </citation>
    <scope>NUCLEOTIDE SEQUENCE [LARGE SCALE GENOMIC DNA]</scope>
    <source>
        <strain evidence="1 2">SM6</strain>
    </source>
</reference>
<accession>A0A829BSY6</accession>
<dbReference type="AlphaFoldDB" id="A0A829BSY6"/>
<comment type="caution">
    <text evidence="1">The sequence shown here is derived from an EMBL/GenBank/DDBJ whole genome shotgun (WGS) entry which is preliminary data.</text>
</comment>
<evidence type="ECO:0000313" key="2">
    <source>
        <dbReference type="Proteomes" id="UP000011676"/>
    </source>
</evidence>
<name>A0A829BSY6_STRMG</name>
<dbReference type="EMBL" id="AHSR01000038">
    <property type="protein sequence ID" value="EMC22835.1"/>
    <property type="molecule type" value="Genomic_DNA"/>
</dbReference>
<organism evidence="1 2">
    <name type="scientific">Streptococcus mutans SM6</name>
    <dbReference type="NCBI Taxonomy" id="857119"/>
    <lineage>
        <taxon>Bacteria</taxon>
        <taxon>Bacillati</taxon>
        <taxon>Bacillota</taxon>
        <taxon>Bacilli</taxon>
        <taxon>Lactobacillales</taxon>
        <taxon>Streptococcaceae</taxon>
        <taxon>Streptococcus</taxon>
    </lineage>
</organism>